<keyword evidence="5" id="KW-0732">Signal</keyword>
<feature type="compositionally biased region" description="Acidic residues" evidence="4">
    <location>
        <begin position="243"/>
        <end position="253"/>
    </location>
</feature>
<feature type="chain" id="PRO_5040393556" evidence="5">
    <location>
        <begin position="23"/>
        <end position="267"/>
    </location>
</feature>
<evidence type="ECO:0000256" key="1">
    <source>
        <dbReference type="ARBA" id="ARBA00007825"/>
    </source>
</evidence>
<name>A0A9N8E1J7_9STRA</name>
<feature type="domain" description="Intradiol ring-cleavage dioxygenases" evidence="6">
    <location>
        <begin position="39"/>
        <end position="151"/>
    </location>
</feature>
<keyword evidence="2 7" id="KW-0223">Dioxygenase</keyword>
<comment type="similarity">
    <text evidence="1">Belongs to the intradiol ring-cleavage dioxygenase family.</text>
</comment>
<dbReference type="SUPFAM" id="SSF49482">
    <property type="entry name" value="Aromatic compound dioxygenase"/>
    <property type="match status" value="1"/>
</dbReference>
<proteinExistence type="inferred from homology"/>
<dbReference type="GO" id="GO:0016702">
    <property type="term" value="F:oxidoreductase activity, acting on single donors with incorporation of molecular oxygen, incorporation of two atoms of oxygen"/>
    <property type="evidence" value="ECO:0007669"/>
    <property type="project" value="InterPro"/>
</dbReference>
<gene>
    <name evidence="7" type="ORF">SEMRO_453_G146250.1</name>
</gene>
<feature type="region of interest" description="Disordered" evidence="4">
    <location>
        <begin position="221"/>
        <end position="267"/>
    </location>
</feature>
<evidence type="ECO:0000313" key="8">
    <source>
        <dbReference type="Proteomes" id="UP001153069"/>
    </source>
</evidence>
<evidence type="ECO:0000256" key="4">
    <source>
        <dbReference type="SAM" id="MobiDB-lite"/>
    </source>
</evidence>
<keyword evidence="3" id="KW-0560">Oxidoreductase</keyword>
<sequence>MSTTSLSRTLLVGLSLIAAVIGNDTCDDVVQLTSTDPLGPFYREESSMSNIIVSRSLLIDPANVFVVNGVVYGNDCVPLSGARVEAWYAGGGGEYSDDDYRGQVFTKECGEFQFTQTFPAVYPQRPIQHIHYRISASDDTQLLVTQLYFEGFIPSPYNPDESTIVTVVDEPDGSKSAEFHVYVSIPGNSDLDACKSGVENGETGVNSTIAFQEETMVPGELEGEGSNSTVTGIDPNEDATLIEAEEPDEEGEGDAATSVLRGDNLFD</sequence>
<dbReference type="InterPro" id="IPR050770">
    <property type="entry name" value="Intradiol_RC_Dioxygenase"/>
</dbReference>
<evidence type="ECO:0000256" key="2">
    <source>
        <dbReference type="ARBA" id="ARBA00022964"/>
    </source>
</evidence>
<evidence type="ECO:0000313" key="7">
    <source>
        <dbReference type="EMBL" id="CAB9510811.1"/>
    </source>
</evidence>
<evidence type="ECO:0000259" key="6">
    <source>
        <dbReference type="Pfam" id="PF00775"/>
    </source>
</evidence>
<protein>
    <submittedName>
        <fullName evidence="7">Inherit from opiNOG: Dioxygenase</fullName>
    </submittedName>
</protein>
<dbReference type="InterPro" id="IPR015889">
    <property type="entry name" value="Intradiol_dOase_core"/>
</dbReference>
<dbReference type="Gene3D" id="2.60.130.10">
    <property type="entry name" value="Aromatic compound dioxygenase"/>
    <property type="match status" value="1"/>
</dbReference>
<dbReference type="PANTHER" id="PTHR33711">
    <property type="entry name" value="DIOXYGENASE, PUTATIVE (AFU_ORTHOLOGUE AFUA_2G02910)-RELATED"/>
    <property type="match status" value="1"/>
</dbReference>
<comment type="caution">
    <text evidence="7">The sequence shown here is derived from an EMBL/GenBank/DDBJ whole genome shotgun (WGS) entry which is preliminary data.</text>
</comment>
<dbReference type="Pfam" id="PF00775">
    <property type="entry name" value="Dioxygenase_C"/>
    <property type="match status" value="1"/>
</dbReference>
<dbReference type="OrthoDB" id="53600at2759"/>
<feature type="signal peptide" evidence="5">
    <location>
        <begin position="1"/>
        <end position="22"/>
    </location>
</feature>
<dbReference type="InterPro" id="IPR000627">
    <property type="entry name" value="Intradiol_dOase_C"/>
</dbReference>
<dbReference type="GO" id="GO:0008199">
    <property type="term" value="F:ferric iron binding"/>
    <property type="evidence" value="ECO:0007669"/>
    <property type="project" value="InterPro"/>
</dbReference>
<evidence type="ECO:0000256" key="3">
    <source>
        <dbReference type="ARBA" id="ARBA00023002"/>
    </source>
</evidence>
<evidence type="ECO:0000256" key="5">
    <source>
        <dbReference type="SAM" id="SignalP"/>
    </source>
</evidence>
<dbReference type="PANTHER" id="PTHR33711:SF11">
    <property type="entry name" value="DIOXYGENASE"/>
    <property type="match status" value="1"/>
</dbReference>
<dbReference type="AlphaFoldDB" id="A0A9N8E1J7"/>
<organism evidence="7 8">
    <name type="scientific">Seminavis robusta</name>
    <dbReference type="NCBI Taxonomy" id="568900"/>
    <lineage>
        <taxon>Eukaryota</taxon>
        <taxon>Sar</taxon>
        <taxon>Stramenopiles</taxon>
        <taxon>Ochrophyta</taxon>
        <taxon>Bacillariophyta</taxon>
        <taxon>Bacillariophyceae</taxon>
        <taxon>Bacillariophycidae</taxon>
        <taxon>Naviculales</taxon>
        <taxon>Naviculaceae</taxon>
        <taxon>Seminavis</taxon>
    </lineage>
</organism>
<dbReference type="EMBL" id="CAICTM010000452">
    <property type="protein sequence ID" value="CAB9510811.1"/>
    <property type="molecule type" value="Genomic_DNA"/>
</dbReference>
<accession>A0A9N8E1J7</accession>
<dbReference type="Proteomes" id="UP001153069">
    <property type="component" value="Unassembled WGS sequence"/>
</dbReference>
<reference evidence="7" key="1">
    <citation type="submission" date="2020-06" db="EMBL/GenBank/DDBJ databases">
        <authorList>
            <consortium name="Plant Systems Biology data submission"/>
        </authorList>
    </citation>
    <scope>NUCLEOTIDE SEQUENCE</scope>
    <source>
        <strain evidence="7">D6</strain>
    </source>
</reference>
<keyword evidence="8" id="KW-1185">Reference proteome</keyword>